<keyword evidence="5" id="KW-1185">Reference proteome</keyword>
<comment type="similarity">
    <text evidence="1 2">Belongs to the anti-sigma-factor antagonist family.</text>
</comment>
<gene>
    <name evidence="4" type="ORF">HNR61_001977</name>
</gene>
<dbReference type="Pfam" id="PF01740">
    <property type="entry name" value="STAS"/>
    <property type="match status" value="1"/>
</dbReference>
<evidence type="ECO:0000256" key="2">
    <source>
        <dbReference type="RuleBase" id="RU003749"/>
    </source>
</evidence>
<name>A0A7W3LLJ9_ACTNM</name>
<evidence type="ECO:0000313" key="5">
    <source>
        <dbReference type="Proteomes" id="UP000572680"/>
    </source>
</evidence>
<evidence type="ECO:0000256" key="1">
    <source>
        <dbReference type="ARBA" id="ARBA00009013"/>
    </source>
</evidence>
<dbReference type="EMBL" id="JACJIA010000002">
    <property type="protein sequence ID" value="MBA8950364.1"/>
    <property type="molecule type" value="Genomic_DNA"/>
</dbReference>
<comment type="caution">
    <text evidence="4">The sequence shown here is derived from an EMBL/GenBank/DDBJ whole genome shotgun (WGS) entry which is preliminary data.</text>
</comment>
<dbReference type="InterPro" id="IPR003658">
    <property type="entry name" value="Anti-sigma_ant"/>
</dbReference>
<feature type="domain" description="STAS" evidence="3">
    <location>
        <begin position="26"/>
        <end position="140"/>
    </location>
</feature>
<sequence>MTLVIKETTPPDDAVEISRRVEGRWVVVSVAGDLDLATAPRLEATLDPSHLGEHKHVAIDTHRLRFIDSSGLNTLIKVWKRLRRAQGQLVLMRVPPSLGERLNWMGLDRFLTVTDTLPDLRNRDRFRVSAEPERRTTENA</sequence>
<dbReference type="Proteomes" id="UP000572680">
    <property type="component" value="Unassembled WGS sequence"/>
</dbReference>
<dbReference type="InterPro" id="IPR036513">
    <property type="entry name" value="STAS_dom_sf"/>
</dbReference>
<dbReference type="SUPFAM" id="SSF52091">
    <property type="entry name" value="SpoIIaa-like"/>
    <property type="match status" value="1"/>
</dbReference>
<dbReference type="AlphaFoldDB" id="A0A7W3LLJ9"/>
<dbReference type="PANTHER" id="PTHR33495:SF2">
    <property type="entry name" value="ANTI-SIGMA FACTOR ANTAGONIST TM_1081-RELATED"/>
    <property type="match status" value="1"/>
</dbReference>
<proteinExistence type="inferred from homology"/>
<dbReference type="NCBIfam" id="TIGR00377">
    <property type="entry name" value="ant_ant_sig"/>
    <property type="match status" value="1"/>
</dbReference>
<dbReference type="PANTHER" id="PTHR33495">
    <property type="entry name" value="ANTI-SIGMA FACTOR ANTAGONIST TM_1081-RELATED-RELATED"/>
    <property type="match status" value="1"/>
</dbReference>
<dbReference type="GO" id="GO:0043856">
    <property type="term" value="F:anti-sigma factor antagonist activity"/>
    <property type="evidence" value="ECO:0007669"/>
    <property type="project" value="InterPro"/>
</dbReference>
<reference evidence="4 5" key="1">
    <citation type="submission" date="2020-08" db="EMBL/GenBank/DDBJ databases">
        <title>Genomic Encyclopedia of Type Strains, Phase IV (KMG-IV): sequencing the most valuable type-strain genomes for metagenomic binning, comparative biology and taxonomic classification.</title>
        <authorList>
            <person name="Goeker M."/>
        </authorList>
    </citation>
    <scope>NUCLEOTIDE SEQUENCE [LARGE SCALE GENOMIC DNA]</scope>
    <source>
        <strain evidence="4 5">DSM 44197</strain>
    </source>
</reference>
<protein>
    <recommendedName>
        <fullName evidence="2">Anti-sigma factor antagonist</fullName>
    </recommendedName>
</protein>
<dbReference type="Gene3D" id="3.30.750.24">
    <property type="entry name" value="STAS domain"/>
    <property type="match status" value="1"/>
</dbReference>
<dbReference type="CDD" id="cd07043">
    <property type="entry name" value="STAS_anti-anti-sigma_factors"/>
    <property type="match status" value="1"/>
</dbReference>
<dbReference type="PROSITE" id="PS50801">
    <property type="entry name" value="STAS"/>
    <property type="match status" value="1"/>
</dbReference>
<accession>A0A7W3LLJ9</accession>
<dbReference type="InterPro" id="IPR002645">
    <property type="entry name" value="STAS_dom"/>
</dbReference>
<dbReference type="RefSeq" id="WP_182842793.1">
    <property type="nucleotide sequence ID" value="NZ_BAAALP010000002.1"/>
</dbReference>
<organism evidence="4 5">
    <name type="scientific">Actinomadura namibiensis</name>
    <dbReference type="NCBI Taxonomy" id="182080"/>
    <lineage>
        <taxon>Bacteria</taxon>
        <taxon>Bacillati</taxon>
        <taxon>Actinomycetota</taxon>
        <taxon>Actinomycetes</taxon>
        <taxon>Streptosporangiales</taxon>
        <taxon>Thermomonosporaceae</taxon>
        <taxon>Actinomadura</taxon>
    </lineage>
</organism>
<evidence type="ECO:0000313" key="4">
    <source>
        <dbReference type="EMBL" id="MBA8950364.1"/>
    </source>
</evidence>
<evidence type="ECO:0000259" key="3">
    <source>
        <dbReference type="PROSITE" id="PS50801"/>
    </source>
</evidence>